<gene>
    <name evidence="3" type="primary">SPRN2</name>
</gene>
<name>A0A1A7W6S9_9TELE</name>
<protein>
    <submittedName>
        <fullName evidence="3">Shadow of prion protein 2</fullName>
    </submittedName>
</protein>
<dbReference type="AlphaFoldDB" id="A0A1A7W6S9"/>
<proteinExistence type="predicted"/>
<feature type="signal peptide" evidence="2">
    <location>
        <begin position="1"/>
        <end position="35"/>
    </location>
</feature>
<feature type="region of interest" description="Disordered" evidence="1">
    <location>
        <begin position="92"/>
        <end position="120"/>
    </location>
</feature>
<evidence type="ECO:0000256" key="1">
    <source>
        <dbReference type="SAM" id="MobiDB-lite"/>
    </source>
</evidence>
<reference evidence="3" key="1">
    <citation type="submission" date="2016-05" db="EMBL/GenBank/DDBJ databases">
        <authorList>
            <person name="Lavstsen T."/>
            <person name="Jespersen J.S."/>
        </authorList>
    </citation>
    <scope>NUCLEOTIDE SEQUENCE</scope>
    <source>
        <tissue evidence="3">Brain</tissue>
    </source>
</reference>
<reference evidence="3" key="2">
    <citation type="submission" date="2016-06" db="EMBL/GenBank/DDBJ databases">
        <title>The genome of a short-lived fish provides insights into sex chromosome evolution and the genetic control of aging.</title>
        <authorList>
            <person name="Reichwald K."/>
            <person name="Felder M."/>
            <person name="Petzold A."/>
            <person name="Koch P."/>
            <person name="Groth M."/>
            <person name="Platzer M."/>
        </authorList>
    </citation>
    <scope>NUCLEOTIDE SEQUENCE</scope>
    <source>
        <tissue evidence="3">Brain</tissue>
    </source>
</reference>
<keyword evidence="3" id="KW-0034">Amyloid</keyword>
<keyword evidence="2" id="KW-0732">Signal</keyword>
<sequence>MFCYVCSSPMAAQQRILSLWLLLLLLAALCPAANSKRGGSSKARGKSDGEKASPSQGRGLSKQGLKWAGAAAAGMLGGTGTGYGLGFFGKSKHKTGKHKTTSSEQQQQAHDQENQRNPNQSAWSAFVRGAAPAKSSNHFLTLGHVLAFLTAAWMREF</sequence>
<dbReference type="EMBL" id="HADX01013986">
    <property type="protein sequence ID" value="SBP36218.1"/>
    <property type="molecule type" value="Transcribed_RNA"/>
</dbReference>
<evidence type="ECO:0000256" key="2">
    <source>
        <dbReference type="SAM" id="SignalP"/>
    </source>
</evidence>
<accession>A0A1A7W6S9</accession>
<feature type="region of interest" description="Disordered" evidence="1">
    <location>
        <begin position="34"/>
        <end position="63"/>
    </location>
</feature>
<keyword evidence="3" id="KW-0640">Prion</keyword>
<evidence type="ECO:0000313" key="3">
    <source>
        <dbReference type="EMBL" id="SBP01677.1"/>
    </source>
</evidence>
<dbReference type="EMBL" id="HADW01000277">
    <property type="protein sequence ID" value="SBP01677.1"/>
    <property type="molecule type" value="Transcribed_RNA"/>
</dbReference>
<feature type="chain" id="PRO_5015054346" evidence="2">
    <location>
        <begin position="36"/>
        <end position="157"/>
    </location>
</feature>
<organism evidence="3">
    <name type="scientific">Iconisemion striatum</name>
    <dbReference type="NCBI Taxonomy" id="60296"/>
    <lineage>
        <taxon>Eukaryota</taxon>
        <taxon>Metazoa</taxon>
        <taxon>Chordata</taxon>
        <taxon>Craniata</taxon>
        <taxon>Vertebrata</taxon>
        <taxon>Euteleostomi</taxon>
        <taxon>Actinopterygii</taxon>
        <taxon>Neopterygii</taxon>
        <taxon>Teleostei</taxon>
        <taxon>Neoteleostei</taxon>
        <taxon>Acanthomorphata</taxon>
        <taxon>Ovalentaria</taxon>
        <taxon>Atherinomorphae</taxon>
        <taxon>Cyprinodontiformes</taxon>
        <taxon>Nothobranchiidae</taxon>
        <taxon>Iconisemion</taxon>
    </lineage>
</organism>